<keyword evidence="13" id="KW-1185">Reference proteome</keyword>
<feature type="compositionally biased region" description="Polar residues" evidence="10">
    <location>
        <begin position="508"/>
        <end position="518"/>
    </location>
</feature>
<evidence type="ECO:0000256" key="9">
    <source>
        <dbReference type="SAM" id="Coils"/>
    </source>
</evidence>
<keyword evidence="4" id="KW-0235">DNA replication</keyword>
<dbReference type="Pfam" id="PF09332">
    <property type="entry name" value="Mcm10"/>
    <property type="match status" value="1"/>
</dbReference>
<keyword evidence="7" id="KW-0862">Zinc</keyword>
<dbReference type="EnsemblMetazoa" id="SCAU010216-RA">
    <property type="protein sequence ID" value="SCAU010216-PA"/>
    <property type="gene ID" value="SCAU010216"/>
</dbReference>
<feature type="compositionally biased region" description="Basic and acidic residues" evidence="10">
    <location>
        <begin position="24"/>
        <end position="58"/>
    </location>
</feature>
<feature type="coiled-coil region" evidence="9">
    <location>
        <begin position="612"/>
        <end position="639"/>
    </location>
</feature>
<evidence type="ECO:0000313" key="12">
    <source>
        <dbReference type="EnsemblMetazoa" id="SCAU010216-PA"/>
    </source>
</evidence>
<dbReference type="VEuPathDB" id="VectorBase:SCAU010216"/>
<evidence type="ECO:0000256" key="1">
    <source>
        <dbReference type="ARBA" id="ARBA00004123"/>
    </source>
</evidence>
<evidence type="ECO:0000256" key="4">
    <source>
        <dbReference type="ARBA" id="ARBA00022705"/>
    </source>
</evidence>
<comment type="subcellular location">
    <subcellularLocation>
        <location evidence="1">Nucleus</location>
    </subcellularLocation>
</comment>
<dbReference type="InterPro" id="IPR012340">
    <property type="entry name" value="NA-bd_OB-fold"/>
</dbReference>
<dbReference type="Pfam" id="PF22379">
    <property type="entry name" value="OB_MCM10"/>
    <property type="match status" value="1"/>
</dbReference>
<dbReference type="EnsemblMetazoa" id="SCAU010216-RC">
    <property type="protein sequence ID" value="SCAU010216-PC"/>
    <property type="gene ID" value="SCAU010216"/>
</dbReference>
<dbReference type="GO" id="GO:0043596">
    <property type="term" value="C:nuclear replication fork"/>
    <property type="evidence" value="ECO:0007669"/>
    <property type="project" value="TreeGrafter"/>
</dbReference>
<feature type="region of interest" description="Disordered" evidence="10">
    <location>
        <begin position="23"/>
        <end position="66"/>
    </location>
</feature>
<dbReference type="InterPro" id="IPR015411">
    <property type="entry name" value="Rep_factor_Mcm10_C"/>
</dbReference>
<protein>
    <recommendedName>
        <fullName evidence="3">Protein MCM10 homolog</fullName>
    </recommendedName>
</protein>
<dbReference type="Gene3D" id="2.40.50.140">
    <property type="entry name" value="Nucleic acid-binding proteins"/>
    <property type="match status" value="1"/>
</dbReference>
<organism evidence="12 13">
    <name type="scientific">Stomoxys calcitrans</name>
    <name type="common">Stable fly</name>
    <name type="synonym">Conops calcitrans</name>
    <dbReference type="NCBI Taxonomy" id="35570"/>
    <lineage>
        <taxon>Eukaryota</taxon>
        <taxon>Metazoa</taxon>
        <taxon>Ecdysozoa</taxon>
        <taxon>Arthropoda</taxon>
        <taxon>Hexapoda</taxon>
        <taxon>Insecta</taxon>
        <taxon>Pterygota</taxon>
        <taxon>Neoptera</taxon>
        <taxon>Endopterygota</taxon>
        <taxon>Diptera</taxon>
        <taxon>Brachycera</taxon>
        <taxon>Muscomorpha</taxon>
        <taxon>Muscoidea</taxon>
        <taxon>Muscidae</taxon>
        <taxon>Stomoxys</taxon>
    </lineage>
</organism>
<dbReference type="InterPro" id="IPR055065">
    <property type="entry name" value="OB_MCM10"/>
</dbReference>
<dbReference type="Pfam" id="PF09329">
    <property type="entry name" value="zf-primase"/>
    <property type="match status" value="1"/>
</dbReference>
<evidence type="ECO:0000256" key="5">
    <source>
        <dbReference type="ARBA" id="ARBA00022723"/>
    </source>
</evidence>
<dbReference type="PANTHER" id="PTHR13454:SF11">
    <property type="entry name" value="PROTEIN MCM10 HOMOLOG"/>
    <property type="match status" value="1"/>
</dbReference>
<feature type="coiled-coil region" evidence="9">
    <location>
        <begin position="111"/>
        <end position="143"/>
    </location>
</feature>
<evidence type="ECO:0000256" key="2">
    <source>
        <dbReference type="ARBA" id="ARBA00009679"/>
    </source>
</evidence>
<evidence type="ECO:0000256" key="10">
    <source>
        <dbReference type="SAM" id="MobiDB-lite"/>
    </source>
</evidence>
<proteinExistence type="inferred from homology"/>
<evidence type="ECO:0000259" key="11">
    <source>
        <dbReference type="SMART" id="SM01280"/>
    </source>
</evidence>
<dbReference type="InterPro" id="IPR056791">
    <property type="entry name" value="Znf_Mcm10_C"/>
</dbReference>
<name>A0A1I8PQP2_STOCA</name>
<gene>
    <name evidence="12" type="primary">106083081</name>
</gene>
<evidence type="ECO:0000256" key="8">
    <source>
        <dbReference type="ARBA" id="ARBA00023242"/>
    </source>
</evidence>
<keyword evidence="9" id="KW-0175">Coiled coil</keyword>
<dbReference type="SMART" id="SM01280">
    <property type="entry name" value="Mcm10"/>
    <property type="match status" value="1"/>
</dbReference>
<dbReference type="InterPro" id="IPR040184">
    <property type="entry name" value="Mcm10"/>
</dbReference>
<dbReference type="STRING" id="35570.A0A1I8PQP2"/>
<dbReference type="Pfam" id="PF24863">
    <property type="entry name" value="zf-CCCH_Mcm10"/>
    <property type="match status" value="1"/>
</dbReference>
<keyword evidence="8" id="KW-0539">Nucleus</keyword>
<dbReference type="EnsemblMetazoa" id="SCAU010216-RB">
    <property type="protein sequence ID" value="SCAU010216-PB"/>
    <property type="gene ID" value="SCAU010216"/>
</dbReference>
<sequence>MSPQQKNNDESIDDDAELLALEKLLADAEEQGRKPTSEEQKIDEEKSKPSVPRLREDSTFADAFSYEVDTQLASKAAKEVESRMEDVDSSDDEEIRNFLERKYNEYGSDVNKKLKQQNDAAKESRIEKEVNAAIKQNEAEEKRNGNFDMHIKNPHNPIKRQTLITNSFKATVKHPETLADTHPTPSNSTQSSVYMDPIFGLRIIKPLVSSTLLKERMAGRQPVAFSAIAFHVQRGDLTKDWVIGAVLTRKGNTQMTKKNKPFCIWQLSDLKGEMKTVSLFLFGGAYKELWKTAQGTCVAVLNPTIFEKRADSKDVACLSIDTAAKVMILGQSKDLGACKAVKRNGEVCNALVNLSECDTCVFHMKQEFSKMSKRSELQSANAGRGLQDLRNKVLGKSEVFYGGQSFTAVPARKSAKLTSKDSQRISSLSEYAISPFAGSVNHTSKAKSDVTTIPYAAREGPVSKIAGNVEASRKQRLKDIERLQILQAESARSGSPSSSTPNTPQTSKANESLSNQKKSPSTPLTPSTPSAASSSFSTSFTAVPEKFKNREFSFSAKSPSLSRENFSLEVNIGERRASMAKQKALDILKNKPIKKADPNSTRGTKDGKRRAIDDLNEQFMSQEAKKQKVDEELKEQERKSRIQRIMDATSSHTNLIDMREREEQEKYFSKLEKKEALEEKMLQTYKMPCKAVICKLCKYTAFSAADRCKQERHPLKVVDAEKRFFQCKDCGNRTASVFRLPKTCCSNCQSSRWERCAMIRERKVGTGPEVLSLRGDEEMFIGSVSGKANLNLAVPDD</sequence>
<keyword evidence="5" id="KW-0479">Metal-binding</keyword>
<keyword evidence="6" id="KW-0863">Zinc-finger</keyword>
<dbReference type="Proteomes" id="UP000095300">
    <property type="component" value="Unassembled WGS sequence"/>
</dbReference>
<comment type="similarity">
    <text evidence="2">Belongs to the MCM10 family.</text>
</comment>
<dbReference type="FunFam" id="2.40.50.140:FF:000174">
    <property type="entry name" value="DNA replication licensing factor mcm10"/>
    <property type="match status" value="1"/>
</dbReference>
<evidence type="ECO:0000313" key="13">
    <source>
        <dbReference type="Proteomes" id="UP000095300"/>
    </source>
</evidence>
<dbReference type="PANTHER" id="PTHR13454">
    <property type="entry name" value="PROTEIN MCM10 HOMOLOG"/>
    <property type="match status" value="1"/>
</dbReference>
<dbReference type="OrthoDB" id="273123at2759"/>
<dbReference type="AlphaFoldDB" id="A0A1I8PQP2"/>
<dbReference type="GO" id="GO:0003688">
    <property type="term" value="F:DNA replication origin binding"/>
    <property type="evidence" value="ECO:0007669"/>
    <property type="project" value="TreeGrafter"/>
</dbReference>
<feature type="compositionally biased region" description="Low complexity" evidence="10">
    <location>
        <begin position="519"/>
        <end position="538"/>
    </location>
</feature>
<dbReference type="GO" id="GO:0008270">
    <property type="term" value="F:zinc ion binding"/>
    <property type="evidence" value="ECO:0007669"/>
    <property type="project" value="UniProtKB-KW"/>
</dbReference>
<dbReference type="InterPro" id="IPR015408">
    <property type="entry name" value="Znf_Mcm10/DnaG"/>
</dbReference>
<feature type="region of interest" description="Disordered" evidence="10">
    <location>
        <begin position="488"/>
        <end position="538"/>
    </location>
</feature>
<evidence type="ECO:0000256" key="3">
    <source>
        <dbReference type="ARBA" id="ARBA00017770"/>
    </source>
</evidence>
<feature type="domain" description="Replication factor Mcm10 C-terminal" evidence="11">
    <location>
        <begin position="451"/>
        <end position="783"/>
    </location>
</feature>
<evidence type="ECO:0000256" key="7">
    <source>
        <dbReference type="ARBA" id="ARBA00022833"/>
    </source>
</evidence>
<reference evidence="12" key="2">
    <citation type="submission" date="2020-05" db="UniProtKB">
        <authorList>
            <consortium name="EnsemblMetazoa"/>
        </authorList>
    </citation>
    <scope>IDENTIFICATION</scope>
    <source>
        <strain evidence="12">USDA</strain>
    </source>
</reference>
<dbReference type="GO" id="GO:0003697">
    <property type="term" value="F:single-stranded DNA binding"/>
    <property type="evidence" value="ECO:0007669"/>
    <property type="project" value="InterPro"/>
</dbReference>
<accession>A0A1I8PQP2</accession>
<feature type="region of interest" description="Disordered" evidence="10">
    <location>
        <begin position="589"/>
        <end position="609"/>
    </location>
</feature>
<dbReference type="GO" id="GO:0006270">
    <property type="term" value="P:DNA replication initiation"/>
    <property type="evidence" value="ECO:0007669"/>
    <property type="project" value="InterPro"/>
</dbReference>
<reference evidence="13" key="1">
    <citation type="submission" date="2015-05" db="EMBL/GenBank/DDBJ databases">
        <authorList>
            <person name="Wilson R.K."/>
            <person name="Warren W.C."/>
            <person name="Olafson P."/>
        </authorList>
    </citation>
    <scope>NUCLEOTIDE SEQUENCE [LARGE SCALE GENOMIC DNA]</scope>
    <source>
        <strain evidence="13">USDA</strain>
    </source>
</reference>
<evidence type="ECO:0000256" key="6">
    <source>
        <dbReference type="ARBA" id="ARBA00022771"/>
    </source>
</evidence>
<feature type="compositionally biased region" description="Low complexity" evidence="10">
    <location>
        <begin position="490"/>
        <end position="507"/>
    </location>
</feature>